<evidence type="ECO:0000313" key="11">
    <source>
        <dbReference type="EMBL" id="SQA77224.1"/>
    </source>
</evidence>
<gene>
    <name evidence="11" type="primary">dltB_1</name>
    <name evidence="11" type="ORF">NCTC11546_00426</name>
</gene>
<feature type="transmembrane region" description="Helical" evidence="10">
    <location>
        <begin position="122"/>
        <end position="141"/>
    </location>
</feature>
<dbReference type="RefSeq" id="WP_128090794.1">
    <property type="nucleotide sequence ID" value="NZ_UARG01000017.1"/>
</dbReference>
<evidence type="ECO:0000256" key="8">
    <source>
        <dbReference type="ARBA" id="ARBA00023315"/>
    </source>
</evidence>
<keyword evidence="6 10" id="KW-1133">Transmembrane helix</keyword>
<protein>
    <submittedName>
        <fullName evidence="11">D-alanyl-lipoteichoic acid biosynthesis protein DltB</fullName>
    </submittedName>
</protein>
<evidence type="ECO:0000256" key="10">
    <source>
        <dbReference type="SAM" id="Phobius"/>
    </source>
</evidence>
<feature type="transmembrane region" description="Helical" evidence="10">
    <location>
        <begin position="349"/>
        <end position="369"/>
    </location>
</feature>
<feature type="transmembrane region" description="Helical" evidence="10">
    <location>
        <begin position="93"/>
        <end position="110"/>
    </location>
</feature>
<dbReference type="AlphaFoldDB" id="A0A2X2RDH4"/>
<feature type="transmembrane region" description="Helical" evidence="10">
    <location>
        <begin position="46"/>
        <end position="64"/>
    </location>
</feature>
<feature type="transmembrane region" description="Helical" evidence="10">
    <location>
        <begin position="458"/>
        <end position="479"/>
    </location>
</feature>
<dbReference type="InterPro" id="IPR024194">
    <property type="entry name" value="Ac/AlaTfrase_AlgI/DltB"/>
</dbReference>
<evidence type="ECO:0000313" key="12">
    <source>
        <dbReference type="Proteomes" id="UP000249891"/>
    </source>
</evidence>
<dbReference type="Proteomes" id="UP000249891">
    <property type="component" value="Unassembled WGS sequence"/>
</dbReference>
<evidence type="ECO:0000256" key="3">
    <source>
        <dbReference type="ARBA" id="ARBA00022475"/>
    </source>
</evidence>
<feature type="transmembrane region" description="Helical" evidence="10">
    <location>
        <begin position="415"/>
        <end position="438"/>
    </location>
</feature>
<dbReference type="PIRSF" id="PIRSF500217">
    <property type="entry name" value="AlgI"/>
    <property type="match status" value="1"/>
</dbReference>
<dbReference type="InterPro" id="IPR028362">
    <property type="entry name" value="AlgI"/>
</dbReference>
<dbReference type="GO" id="GO:0016746">
    <property type="term" value="F:acyltransferase activity"/>
    <property type="evidence" value="ECO:0007669"/>
    <property type="project" value="UniProtKB-KW"/>
</dbReference>
<keyword evidence="4 9" id="KW-0808">Transferase</keyword>
<name>A0A2X2RDH4_CAPOC</name>
<feature type="transmembrane region" description="Helical" evidence="10">
    <location>
        <begin position="510"/>
        <end position="527"/>
    </location>
</feature>
<organism evidence="11 12">
    <name type="scientific">Capnocytophaga ochracea</name>
    <dbReference type="NCBI Taxonomy" id="1018"/>
    <lineage>
        <taxon>Bacteria</taxon>
        <taxon>Pseudomonadati</taxon>
        <taxon>Bacteroidota</taxon>
        <taxon>Flavobacteriia</taxon>
        <taxon>Flavobacteriales</taxon>
        <taxon>Flavobacteriaceae</taxon>
        <taxon>Capnocytophaga</taxon>
    </lineage>
</organism>
<comment type="similarity">
    <text evidence="2 9">Belongs to the membrane-bound acyltransferase family.</text>
</comment>
<reference evidence="11 12" key="1">
    <citation type="submission" date="2018-06" db="EMBL/GenBank/DDBJ databases">
        <authorList>
            <consortium name="Pathogen Informatics"/>
            <person name="Doyle S."/>
        </authorList>
    </citation>
    <scope>NUCLEOTIDE SEQUENCE [LARGE SCALE GENOMIC DNA]</scope>
    <source>
        <strain evidence="11 12">NCTC11546</strain>
    </source>
</reference>
<sequence>MSIDALLQWFIDTFTTENISKWFVDNFSFTTEQVRQWFIYDPNHPLLFNSSLFLGLFLVFYLVYIITKKHAHFRTVYVTLFSLFFYYKAGGNFFVLLIISSLLNYFFAGQIYRRQNASLRKFFLAVSMVADLGILAYFKYTNFLIDSLNTLLQSNFALQDIILPIGISFYTFQTMSYTIDVYRREIEPAKSFLDFTFFVCFFPQLVAGPIVRAKDFIPQIYKKISLTKEETSFALFLIIGGLIKKAVISDYISLNFVDRVFDAPNSYTAFENLMTVYGYSLQIYCDFSGYSDMAIGLALLMGFTLPINFRTPYQSKNITEFWRRWHISLSTWLKDYLYFSVGGNRKGTFWGYFFPTVFFASTLLWAFHMQEKTMLPLYITLGAIVVFVLAILISKNRQKSVRSHFNQMTTMLLGGLWHGANLRFIIWGALHGLALAVHKTFTEFFPNKNPEKRTFFKGIANIIFVVITFHFVAFCWIFFRAKDFDIALSVIYNIQSITYDLHQFQVIAKGYQNVFLLMAIGFVWHFFPTSLNEWLKKVFGAMPILFKAIILALTFWVVYATASSGAQPFIYFQF</sequence>
<evidence type="ECO:0000256" key="2">
    <source>
        <dbReference type="ARBA" id="ARBA00010323"/>
    </source>
</evidence>
<dbReference type="InterPro" id="IPR004299">
    <property type="entry name" value="MBOAT_fam"/>
</dbReference>
<evidence type="ECO:0000256" key="1">
    <source>
        <dbReference type="ARBA" id="ARBA00004651"/>
    </source>
</evidence>
<dbReference type="InterPro" id="IPR051085">
    <property type="entry name" value="MB_O-acyltransferase"/>
</dbReference>
<evidence type="ECO:0000256" key="6">
    <source>
        <dbReference type="ARBA" id="ARBA00022989"/>
    </source>
</evidence>
<feature type="transmembrane region" description="Helical" evidence="10">
    <location>
        <begin position="375"/>
        <end position="394"/>
    </location>
</feature>
<keyword evidence="7 9" id="KW-0472">Membrane</keyword>
<feature type="transmembrane region" description="Helical" evidence="10">
    <location>
        <begin position="539"/>
        <end position="559"/>
    </location>
</feature>
<evidence type="ECO:0000256" key="7">
    <source>
        <dbReference type="ARBA" id="ARBA00023136"/>
    </source>
</evidence>
<keyword evidence="8 9" id="KW-0012">Acyltransferase</keyword>
<dbReference type="Pfam" id="PF03062">
    <property type="entry name" value="MBOAT"/>
    <property type="match status" value="2"/>
</dbReference>
<feature type="transmembrane region" description="Helical" evidence="10">
    <location>
        <begin position="231"/>
        <end position="248"/>
    </location>
</feature>
<evidence type="ECO:0000256" key="9">
    <source>
        <dbReference type="PIRNR" id="PIRNR016636"/>
    </source>
</evidence>
<dbReference type="PANTHER" id="PTHR13285:SF23">
    <property type="entry name" value="TEICHOIC ACID D-ALANYLTRANSFERASE"/>
    <property type="match status" value="1"/>
</dbReference>
<feature type="transmembrane region" description="Helical" evidence="10">
    <location>
        <begin position="191"/>
        <end position="211"/>
    </location>
</feature>
<keyword evidence="3 9" id="KW-1003">Cell membrane</keyword>
<proteinExistence type="inferred from homology"/>
<comment type="subcellular location">
    <subcellularLocation>
        <location evidence="1">Cell membrane</location>
        <topology evidence="1">Multi-pass membrane protein</topology>
    </subcellularLocation>
</comment>
<dbReference type="GO" id="GO:0005886">
    <property type="term" value="C:plasma membrane"/>
    <property type="evidence" value="ECO:0007669"/>
    <property type="project" value="UniProtKB-SubCell"/>
</dbReference>
<accession>A0A2X2RDH4</accession>
<dbReference type="EMBL" id="UARG01000017">
    <property type="protein sequence ID" value="SQA77224.1"/>
    <property type="molecule type" value="Genomic_DNA"/>
</dbReference>
<evidence type="ECO:0000256" key="4">
    <source>
        <dbReference type="ARBA" id="ARBA00022679"/>
    </source>
</evidence>
<dbReference type="GO" id="GO:0042121">
    <property type="term" value="P:alginic acid biosynthetic process"/>
    <property type="evidence" value="ECO:0007669"/>
    <property type="project" value="InterPro"/>
</dbReference>
<keyword evidence="5 10" id="KW-0812">Transmembrane</keyword>
<dbReference type="PANTHER" id="PTHR13285">
    <property type="entry name" value="ACYLTRANSFERASE"/>
    <property type="match status" value="1"/>
</dbReference>
<dbReference type="PIRSF" id="PIRSF016636">
    <property type="entry name" value="AlgI_DltB"/>
    <property type="match status" value="1"/>
</dbReference>
<evidence type="ECO:0000256" key="5">
    <source>
        <dbReference type="ARBA" id="ARBA00022692"/>
    </source>
</evidence>